<dbReference type="Proteomes" id="UP000178612">
    <property type="component" value="Unassembled WGS sequence"/>
</dbReference>
<dbReference type="InterPro" id="IPR008258">
    <property type="entry name" value="Transglycosylase_SLT_dom_1"/>
</dbReference>
<dbReference type="InterPro" id="IPR023346">
    <property type="entry name" value="Lysozyme-like_dom_sf"/>
</dbReference>
<dbReference type="PANTHER" id="PTHR37423:SF2">
    <property type="entry name" value="MEMBRANE-BOUND LYTIC MUREIN TRANSGLYCOSYLASE C"/>
    <property type="match status" value="1"/>
</dbReference>
<keyword evidence="1" id="KW-0812">Transmembrane</keyword>
<keyword evidence="1" id="KW-1133">Transmembrane helix</keyword>
<dbReference type="SUPFAM" id="SSF53955">
    <property type="entry name" value="Lysozyme-like"/>
    <property type="match status" value="1"/>
</dbReference>
<dbReference type="Pfam" id="PF01464">
    <property type="entry name" value="SLT"/>
    <property type="match status" value="1"/>
</dbReference>
<reference evidence="3 4" key="1">
    <citation type="journal article" date="2016" name="Nat. Commun.">
        <title>Thousands of microbial genomes shed light on interconnected biogeochemical processes in an aquifer system.</title>
        <authorList>
            <person name="Anantharaman K."/>
            <person name="Brown C.T."/>
            <person name="Hug L.A."/>
            <person name="Sharon I."/>
            <person name="Castelle C.J."/>
            <person name="Probst A.J."/>
            <person name="Thomas B.C."/>
            <person name="Singh A."/>
            <person name="Wilkins M.J."/>
            <person name="Karaoz U."/>
            <person name="Brodie E.L."/>
            <person name="Williams K.H."/>
            <person name="Hubbard S.S."/>
            <person name="Banfield J.F."/>
        </authorList>
    </citation>
    <scope>NUCLEOTIDE SEQUENCE [LARGE SCALE GENOMIC DNA]</scope>
</reference>
<evidence type="ECO:0000313" key="3">
    <source>
        <dbReference type="EMBL" id="OHA91362.1"/>
    </source>
</evidence>
<gene>
    <name evidence="3" type="ORF">A2758_02795</name>
</gene>
<dbReference type="AlphaFoldDB" id="A0A1G2T2K0"/>
<evidence type="ECO:0000313" key="4">
    <source>
        <dbReference type="Proteomes" id="UP000178612"/>
    </source>
</evidence>
<evidence type="ECO:0000256" key="1">
    <source>
        <dbReference type="SAM" id="Phobius"/>
    </source>
</evidence>
<name>A0A1G2T2K0_9BACT</name>
<dbReference type="PANTHER" id="PTHR37423">
    <property type="entry name" value="SOLUBLE LYTIC MUREIN TRANSGLYCOSYLASE-RELATED"/>
    <property type="match status" value="1"/>
</dbReference>
<keyword evidence="1" id="KW-0472">Membrane</keyword>
<dbReference type="Gene3D" id="1.10.530.10">
    <property type="match status" value="1"/>
</dbReference>
<protein>
    <recommendedName>
        <fullName evidence="2">Transglycosylase SLT domain-containing protein</fullName>
    </recommendedName>
</protein>
<comment type="caution">
    <text evidence="3">The sequence shown here is derived from an EMBL/GenBank/DDBJ whole genome shotgun (WGS) entry which is preliminary data.</text>
</comment>
<proteinExistence type="predicted"/>
<feature type="transmembrane region" description="Helical" evidence="1">
    <location>
        <begin position="12"/>
        <end position="32"/>
    </location>
</feature>
<feature type="domain" description="Transglycosylase SLT" evidence="2">
    <location>
        <begin position="102"/>
        <end position="213"/>
    </location>
</feature>
<accession>A0A1G2T2K0</accession>
<sequence length="282" mass="30776">MNKITTFAEKFYQFLGIIVPGAFLFGIFQFPMKPAAVLPMAANVIAGEVITKRAQVVLTEVFFGKVAHAEEIHKTIEQKIAFVSSRKAYPASLAVIEKHEKTIKQKAAQNGVPEDVAIGVGLLENGGSDTAKSSAGALGVFQLMPGTARSLGLAVNKNVDERRNPVKNIDAGMRYLRSNYDRFGDWGLATWAYHAGEGNVSKALQIYAKANHKVMLTGVKNAAQIRNYVEKNGITIHKLLSDPSVKQFTKKLNDDSSGYPYKVIATATLFKEANKSKEVAEK</sequence>
<dbReference type="EMBL" id="MHVJ01000013">
    <property type="protein sequence ID" value="OHA91362.1"/>
    <property type="molecule type" value="Genomic_DNA"/>
</dbReference>
<evidence type="ECO:0000259" key="2">
    <source>
        <dbReference type="Pfam" id="PF01464"/>
    </source>
</evidence>
<organism evidence="3 4">
    <name type="scientific">Candidatus Zambryskibacteria bacterium RIFCSPHIGHO2_01_FULL_49_18</name>
    <dbReference type="NCBI Taxonomy" id="1802740"/>
    <lineage>
        <taxon>Bacteria</taxon>
        <taxon>Candidatus Zambryskiibacteriota</taxon>
    </lineage>
</organism>